<dbReference type="Pfam" id="PF07716">
    <property type="entry name" value="bZIP_2"/>
    <property type="match status" value="1"/>
</dbReference>
<accession>A0A9Q1EU84</accession>
<feature type="compositionally biased region" description="Basic and acidic residues" evidence="1">
    <location>
        <begin position="220"/>
        <end position="235"/>
    </location>
</feature>
<comment type="caution">
    <text evidence="3">The sequence shown here is derived from an EMBL/GenBank/DDBJ whole genome shotgun (WGS) entry which is preliminary data.</text>
</comment>
<keyword evidence="4" id="KW-1185">Reference proteome</keyword>
<reference evidence="3" key="1">
    <citation type="journal article" date="2023" name="Science">
        <title>Genome structures resolve the early diversification of teleost fishes.</title>
        <authorList>
            <person name="Parey E."/>
            <person name="Louis A."/>
            <person name="Montfort J."/>
            <person name="Bouchez O."/>
            <person name="Roques C."/>
            <person name="Iampietro C."/>
            <person name="Lluch J."/>
            <person name="Castinel A."/>
            <person name="Donnadieu C."/>
            <person name="Desvignes T."/>
            <person name="Floi Bucao C."/>
            <person name="Jouanno E."/>
            <person name="Wen M."/>
            <person name="Mejri S."/>
            <person name="Dirks R."/>
            <person name="Jansen H."/>
            <person name="Henkel C."/>
            <person name="Chen W.J."/>
            <person name="Zahm M."/>
            <person name="Cabau C."/>
            <person name="Klopp C."/>
            <person name="Thompson A.W."/>
            <person name="Robinson-Rechavi M."/>
            <person name="Braasch I."/>
            <person name="Lecointre G."/>
            <person name="Bobe J."/>
            <person name="Postlethwait J.H."/>
            <person name="Berthelot C."/>
            <person name="Roest Crollius H."/>
            <person name="Guiguen Y."/>
        </authorList>
    </citation>
    <scope>NUCLEOTIDE SEQUENCE</scope>
    <source>
        <strain evidence="3">WJC10195</strain>
    </source>
</reference>
<dbReference type="Proteomes" id="UP001152622">
    <property type="component" value="Chromosome 12"/>
</dbReference>
<feature type="region of interest" description="Disordered" evidence="1">
    <location>
        <begin position="187"/>
        <end position="344"/>
    </location>
</feature>
<evidence type="ECO:0000313" key="3">
    <source>
        <dbReference type="EMBL" id="KAJ8345151.1"/>
    </source>
</evidence>
<name>A0A9Q1EU84_SYNKA</name>
<dbReference type="PANTHER" id="PTHR15284:SF6">
    <property type="entry name" value="HYPOTHETICAL LOC799271-RELATED"/>
    <property type="match status" value="1"/>
</dbReference>
<feature type="compositionally biased region" description="Basic and acidic residues" evidence="1">
    <location>
        <begin position="187"/>
        <end position="203"/>
    </location>
</feature>
<organism evidence="3 4">
    <name type="scientific">Synaphobranchus kaupii</name>
    <name type="common">Kaup's arrowtooth eel</name>
    <dbReference type="NCBI Taxonomy" id="118154"/>
    <lineage>
        <taxon>Eukaryota</taxon>
        <taxon>Metazoa</taxon>
        <taxon>Chordata</taxon>
        <taxon>Craniata</taxon>
        <taxon>Vertebrata</taxon>
        <taxon>Euteleostomi</taxon>
        <taxon>Actinopterygii</taxon>
        <taxon>Neopterygii</taxon>
        <taxon>Teleostei</taxon>
        <taxon>Anguilliformes</taxon>
        <taxon>Synaphobranchidae</taxon>
        <taxon>Synaphobranchus</taxon>
    </lineage>
</organism>
<dbReference type="PROSITE" id="PS00036">
    <property type="entry name" value="BZIP_BASIC"/>
    <property type="match status" value="1"/>
</dbReference>
<proteinExistence type="predicted"/>
<dbReference type="Gene3D" id="1.20.5.170">
    <property type="match status" value="1"/>
</dbReference>
<dbReference type="EMBL" id="JAINUF010000012">
    <property type="protein sequence ID" value="KAJ8345151.1"/>
    <property type="molecule type" value="Genomic_DNA"/>
</dbReference>
<evidence type="ECO:0000313" key="4">
    <source>
        <dbReference type="Proteomes" id="UP001152622"/>
    </source>
</evidence>
<dbReference type="PANTHER" id="PTHR15284">
    <property type="entry name" value="NUCLEAR FACTOR INTERLEUKIN-3-REGULATED PROTEIN"/>
    <property type="match status" value="1"/>
</dbReference>
<feature type="domain" description="BZIP" evidence="2">
    <location>
        <begin position="193"/>
        <end position="207"/>
    </location>
</feature>
<dbReference type="GO" id="GO:0007623">
    <property type="term" value="P:circadian rhythm"/>
    <property type="evidence" value="ECO:0007669"/>
    <property type="project" value="TreeGrafter"/>
</dbReference>
<dbReference type="GO" id="GO:0005634">
    <property type="term" value="C:nucleus"/>
    <property type="evidence" value="ECO:0007669"/>
    <property type="project" value="TreeGrafter"/>
</dbReference>
<gene>
    <name evidence="3" type="ORF">SKAU_G00293440</name>
</gene>
<dbReference type="SUPFAM" id="SSF57959">
    <property type="entry name" value="Leucine zipper domain"/>
    <property type="match status" value="1"/>
</dbReference>
<evidence type="ECO:0000259" key="2">
    <source>
        <dbReference type="PROSITE" id="PS00036"/>
    </source>
</evidence>
<protein>
    <recommendedName>
        <fullName evidence="2">BZIP domain-containing protein</fullName>
    </recommendedName>
</protein>
<dbReference type="AlphaFoldDB" id="A0A9Q1EU84"/>
<evidence type="ECO:0000256" key="1">
    <source>
        <dbReference type="SAM" id="MobiDB-lite"/>
    </source>
</evidence>
<dbReference type="InterPro" id="IPR004827">
    <property type="entry name" value="bZIP"/>
</dbReference>
<dbReference type="InterPro" id="IPR046347">
    <property type="entry name" value="bZIP_sf"/>
</dbReference>
<dbReference type="OrthoDB" id="6151507at2759"/>
<dbReference type="InterPro" id="IPR047229">
    <property type="entry name" value="NFIL3-like"/>
</dbReference>
<feature type="compositionally biased region" description="Polar residues" evidence="1">
    <location>
        <begin position="331"/>
        <end position="344"/>
    </location>
</feature>
<dbReference type="GO" id="GO:0003700">
    <property type="term" value="F:DNA-binding transcription factor activity"/>
    <property type="evidence" value="ECO:0007669"/>
    <property type="project" value="InterPro"/>
</dbReference>
<dbReference type="GO" id="GO:0003677">
    <property type="term" value="F:DNA binding"/>
    <property type="evidence" value="ECO:0007669"/>
    <property type="project" value="InterPro"/>
</dbReference>
<sequence>MHLDRVTGDKQQFTIIVHLRILPFDRRKITQRWGYCCKTTSRWDVSAQYTQNQSLSFSKFVLAWEKQRCAIRYYSLTHSRLRRLATCARGKLGCEAFEMFEENCQEIMQQSAGLLQTLGSTPPPGEALSFTDEAVNILTSSSLLARSLLAQHSALRGKEPAATPADSTEAARALRCKREFIPEDEKDNGYWDKRRKNNEAAKRSREKRRCGSSVGSPVFFDDRHVSEHGKPRFEPHPCPTEGETLGGDAPRGASRRPDSVEGMKSLPHKLRFKTQGARDSSGTVGGDSRRSPTHPMGARDIPRESITGHLVPGGAAEEGQQSLQPGKVSQLPDSQYQAENHGLHSQLTSLSREVAELKRLFSQQLLPKTN</sequence>